<comment type="caution">
    <text evidence="1">The sequence shown here is derived from an EMBL/GenBank/DDBJ whole genome shotgun (WGS) entry which is preliminary data.</text>
</comment>
<accession>A0A2T3W7J2</accession>
<dbReference type="OrthoDB" id="55894at2"/>
<dbReference type="RefSeq" id="WP_107138129.1">
    <property type="nucleotide sequence ID" value="NZ_PYSV01000009.1"/>
</dbReference>
<proteinExistence type="predicted"/>
<evidence type="ECO:0000313" key="1">
    <source>
        <dbReference type="EMBL" id="PTA67881.1"/>
    </source>
</evidence>
<sequence>MSPEERFVRAATRGLRGQARRDAQAELRSHIHERAAQLQLILGATAEADARAQAMRELGAPAHIARGLRRTHWRWSAGMGVLVASVLLTSWVANAYSRGQAEVTQLVDQVLFPSAQWVNPCQGRRACVALQSAGVPLESELRSQGLMHRSQARPFLSGLGIQTHGLFQKTLVLPGNAALSARPFEVEVGRLGYPGRRRGYLNVSGVLAQGARQGWPLQVDGSTLAVRVAGRPIAPDTQMNLRTIEAYLEIELDQKLLPAVRAAAQVQESPGEPPFASRAWAAATLRPALQNRVNLAVSRPGHLYALVTFSPRRVFSNQVWLPELRALVVPSHGGRLSFPVVAWGDEQAQLNFVASQAQFLKELRAGREAAMLLAVPNDLTPMSQLQVVPLPPGPVAAGCSACPEARTVQVP</sequence>
<reference evidence="1 2" key="1">
    <citation type="submission" date="2018-03" db="EMBL/GenBank/DDBJ databases">
        <title>Draft genome of Deinococcus sp. OD32.</title>
        <authorList>
            <person name="Wang X.-P."/>
            <person name="Du Z.-J."/>
        </authorList>
    </citation>
    <scope>NUCLEOTIDE SEQUENCE [LARGE SCALE GENOMIC DNA]</scope>
    <source>
        <strain evidence="1 2">OD32</strain>
    </source>
</reference>
<protein>
    <submittedName>
        <fullName evidence="1">Uncharacterized protein</fullName>
    </submittedName>
</protein>
<organism evidence="1 2">
    <name type="scientific">Deinococcus arcticus</name>
    <dbReference type="NCBI Taxonomy" id="2136176"/>
    <lineage>
        <taxon>Bacteria</taxon>
        <taxon>Thermotogati</taxon>
        <taxon>Deinococcota</taxon>
        <taxon>Deinococci</taxon>
        <taxon>Deinococcales</taxon>
        <taxon>Deinococcaceae</taxon>
        <taxon>Deinococcus</taxon>
    </lineage>
</organism>
<dbReference type="InterPro" id="IPR047928">
    <property type="entry name" value="Perm_prefix_1"/>
</dbReference>
<dbReference type="NCBIfam" id="NF038403">
    <property type="entry name" value="perm_prefix_1"/>
    <property type="match status" value="1"/>
</dbReference>
<gene>
    <name evidence="1" type="ORF">C8263_10785</name>
</gene>
<dbReference type="Proteomes" id="UP000240317">
    <property type="component" value="Unassembled WGS sequence"/>
</dbReference>
<dbReference type="EMBL" id="PYSV01000009">
    <property type="protein sequence ID" value="PTA67881.1"/>
    <property type="molecule type" value="Genomic_DNA"/>
</dbReference>
<dbReference type="AlphaFoldDB" id="A0A2T3W7J2"/>
<evidence type="ECO:0000313" key="2">
    <source>
        <dbReference type="Proteomes" id="UP000240317"/>
    </source>
</evidence>
<keyword evidence="2" id="KW-1185">Reference proteome</keyword>
<name>A0A2T3W7J2_9DEIO</name>